<feature type="domain" description="Aminoglycoside phosphotransferase" evidence="2">
    <location>
        <begin position="50"/>
        <end position="135"/>
    </location>
</feature>
<dbReference type="EMBL" id="MU853225">
    <property type="protein sequence ID" value="KAK4125673.1"/>
    <property type="molecule type" value="Genomic_DNA"/>
</dbReference>
<reference evidence="3" key="1">
    <citation type="journal article" date="2023" name="Mol. Phylogenet. Evol.">
        <title>Genome-scale phylogeny and comparative genomics of the fungal order Sordariales.</title>
        <authorList>
            <person name="Hensen N."/>
            <person name="Bonometti L."/>
            <person name="Westerberg I."/>
            <person name="Brannstrom I.O."/>
            <person name="Guillou S."/>
            <person name="Cros-Aarteil S."/>
            <person name="Calhoun S."/>
            <person name="Haridas S."/>
            <person name="Kuo A."/>
            <person name="Mondo S."/>
            <person name="Pangilinan J."/>
            <person name="Riley R."/>
            <person name="LaButti K."/>
            <person name="Andreopoulos B."/>
            <person name="Lipzen A."/>
            <person name="Chen C."/>
            <person name="Yan M."/>
            <person name="Daum C."/>
            <person name="Ng V."/>
            <person name="Clum A."/>
            <person name="Steindorff A."/>
            <person name="Ohm R.A."/>
            <person name="Martin F."/>
            <person name="Silar P."/>
            <person name="Natvig D.O."/>
            <person name="Lalanne C."/>
            <person name="Gautier V."/>
            <person name="Ament-Velasquez S.L."/>
            <person name="Kruys A."/>
            <person name="Hutchinson M.I."/>
            <person name="Powell A.J."/>
            <person name="Barry K."/>
            <person name="Miller A.N."/>
            <person name="Grigoriev I.V."/>
            <person name="Debuchy R."/>
            <person name="Gladieux P."/>
            <person name="Hiltunen Thoren M."/>
            <person name="Johannesson H."/>
        </authorList>
    </citation>
    <scope>NUCLEOTIDE SEQUENCE</scope>
    <source>
        <strain evidence="3">CBS 731.68</strain>
    </source>
</reference>
<dbReference type="AlphaFoldDB" id="A0AAN6U3E7"/>
<proteinExistence type="predicted"/>
<dbReference type="RefSeq" id="XP_062649444.1">
    <property type="nucleotide sequence ID" value="XM_062797408.1"/>
</dbReference>
<dbReference type="PANTHER" id="PTHR21310:SF55">
    <property type="entry name" value="AMINOGLYCOSIDE PHOSPHOTRANSFERASE DOMAIN-CONTAINING PROTEIN"/>
    <property type="match status" value="1"/>
</dbReference>
<accession>A0AAN6U3E7</accession>
<dbReference type="SUPFAM" id="SSF56112">
    <property type="entry name" value="Protein kinase-like (PK-like)"/>
    <property type="match status" value="1"/>
</dbReference>
<comment type="caution">
    <text evidence="3">The sequence shown here is derived from an EMBL/GenBank/DDBJ whole genome shotgun (WGS) entry which is preliminary data.</text>
</comment>
<evidence type="ECO:0000259" key="2">
    <source>
        <dbReference type="Pfam" id="PF01636"/>
    </source>
</evidence>
<gene>
    <name evidence="3" type="ORF">N657DRAFT_708637</name>
</gene>
<dbReference type="InterPro" id="IPR011009">
    <property type="entry name" value="Kinase-like_dom_sf"/>
</dbReference>
<sequence length="138" mass="16073">MKPRGRHQEAPLHVRRAKGAPSSLRGGISRCVSSSLHDSRIPRSWPRSGPFQTIQDLDFWLRGDLRLEEHAERNDDQNWKEIEDMVALWLAPVFTHGDVNPFNILVCGNRATGIIDWEFAGWYPHYWEYTSAWSWAQM</sequence>
<dbReference type="GeneID" id="87834180"/>
<dbReference type="InterPro" id="IPR051678">
    <property type="entry name" value="AGP_Transferase"/>
</dbReference>
<evidence type="ECO:0000313" key="3">
    <source>
        <dbReference type="EMBL" id="KAK4125673.1"/>
    </source>
</evidence>
<organism evidence="3 4">
    <name type="scientific">Parathielavia appendiculata</name>
    <dbReference type="NCBI Taxonomy" id="2587402"/>
    <lineage>
        <taxon>Eukaryota</taxon>
        <taxon>Fungi</taxon>
        <taxon>Dikarya</taxon>
        <taxon>Ascomycota</taxon>
        <taxon>Pezizomycotina</taxon>
        <taxon>Sordariomycetes</taxon>
        <taxon>Sordariomycetidae</taxon>
        <taxon>Sordariales</taxon>
        <taxon>Chaetomiaceae</taxon>
        <taxon>Parathielavia</taxon>
    </lineage>
</organism>
<evidence type="ECO:0000256" key="1">
    <source>
        <dbReference type="SAM" id="MobiDB-lite"/>
    </source>
</evidence>
<dbReference type="Proteomes" id="UP001302602">
    <property type="component" value="Unassembled WGS sequence"/>
</dbReference>
<feature type="region of interest" description="Disordered" evidence="1">
    <location>
        <begin position="1"/>
        <end position="25"/>
    </location>
</feature>
<dbReference type="InterPro" id="IPR002575">
    <property type="entry name" value="Aminoglycoside_PTrfase"/>
</dbReference>
<dbReference type="PANTHER" id="PTHR21310">
    <property type="entry name" value="AMINOGLYCOSIDE PHOSPHOTRANSFERASE-RELATED-RELATED"/>
    <property type="match status" value="1"/>
</dbReference>
<evidence type="ECO:0000313" key="4">
    <source>
        <dbReference type="Proteomes" id="UP001302602"/>
    </source>
</evidence>
<feature type="compositionally biased region" description="Basic and acidic residues" evidence="1">
    <location>
        <begin position="1"/>
        <end position="12"/>
    </location>
</feature>
<reference evidence="3" key="2">
    <citation type="submission" date="2023-05" db="EMBL/GenBank/DDBJ databases">
        <authorList>
            <consortium name="Lawrence Berkeley National Laboratory"/>
            <person name="Steindorff A."/>
            <person name="Hensen N."/>
            <person name="Bonometti L."/>
            <person name="Westerberg I."/>
            <person name="Brannstrom I.O."/>
            <person name="Guillou S."/>
            <person name="Cros-Aarteil S."/>
            <person name="Calhoun S."/>
            <person name="Haridas S."/>
            <person name="Kuo A."/>
            <person name="Mondo S."/>
            <person name="Pangilinan J."/>
            <person name="Riley R."/>
            <person name="Labutti K."/>
            <person name="Andreopoulos B."/>
            <person name="Lipzen A."/>
            <person name="Chen C."/>
            <person name="Yanf M."/>
            <person name="Daum C."/>
            <person name="Ng V."/>
            <person name="Clum A."/>
            <person name="Ohm R."/>
            <person name="Martin F."/>
            <person name="Silar P."/>
            <person name="Natvig D."/>
            <person name="Lalanne C."/>
            <person name="Gautier V."/>
            <person name="Ament-Velasquez S.L."/>
            <person name="Kruys A."/>
            <person name="Hutchinson M.I."/>
            <person name="Powell A.J."/>
            <person name="Barry K."/>
            <person name="Miller A.N."/>
            <person name="Grigoriev I.V."/>
            <person name="Debuchy R."/>
            <person name="Gladieux P."/>
            <person name="Thoren M.H."/>
            <person name="Johannesson H."/>
        </authorList>
    </citation>
    <scope>NUCLEOTIDE SEQUENCE</scope>
    <source>
        <strain evidence="3">CBS 731.68</strain>
    </source>
</reference>
<protein>
    <recommendedName>
        <fullName evidence="2">Aminoglycoside phosphotransferase domain-containing protein</fullName>
    </recommendedName>
</protein>
<dbReference type="Gene3D" id="3.90.1200.10">
    <property type="match status" value="1"/>
</dbReference>
<dbReference type="Pfam" id="PF01636">
    <property type="entry name" value="APH"/>
    <property type="match status" value="1"/>
</dbReference>
<name>A0AAN6U3E7_9PEZI</name>
<keyword evidence="4" id="KW-1185">Reference proteome</keyword>